<keyword evidence="1 2" id="KW-0732">Signal</keyword>
<dbReference type="InterPro" id="IPR004564">
    <property type="entry name" value="OM_lipoprot_carrier_LolA-like"/>
</dbReference>
<feature type="signal peptide" evidence="2">
    <location>
        <begin position="1"/>
        <end position="21"/>
    </location>
</feature>
<protein>
    <submittedName>
        <fullName evidence="3">Outer membrane lipoprotein carrier protein LolA</fullName>
    </submittedName>
</protein>
<dbReference type="InterPro" id="IPR029046">
    <property type="entry name" value="LolA/LolB/LppX"/>
</dbReference>
<feature type="chain" id="PRO_5020859336" evidence="2">
    <location>
        <begin position="22"/>
        <end position="225"/>
    </location>
</feature>
<dbReference type="CDD" id="cd16325">
    <property type="entry name" value="LolA"/>
    <property type="match status" value="1"/>
</dbReference>
<sequence>MSTMKRFATLVFAVAALSVQAQKVTSNNPVNSDPEAKKILDAVSTRFRSFSAPSASFTYKIENAQGKSLSAKKGTVVMKGQKYHVTIPGMELFSDGKLSWSYDRSANEVTVKDVETATGEITPQKLFTNFYDRDFLYKLNGEKKEAGKTLQEIELTPTNKTRPYHKVYLWIDKSAKTFYSARILNKDGNRYSYTINSMKPASGASDAEFVFNKAKFPGVEVVDLR</sequence>
<dbReference type="EMBL" id="SJZI01000008">
    <property type="protein sequence ID" value="TCJ17468.1"/>
    <property type="molecule type" value="Genomic_DNA"/>
</dbReference>
<dbReference type="PANTHER" id="PTHR35869:SF1">
    <property type="entry name" value="OUTER-MEMBRANE LIPOPROTEIN CARRIER PROTEIN"/>
    <property type="match status" value="1"/>
</dbReference>
<reference evidence="3 4" key="1">
    <citation type="submission" date="2019-03" db="EMBL/GenBank/DDBJ databases">
        <authorList>
            <person name="Kim M.K.M."/>
        </authorList>
    </citation>
    <scope>NUCLEOTIDE SEQUENCE [LARGE SCALE GENOMIC DNA]</scope>
    <source>
        <strain evidence="3 4">17J68-12</strain>
    </source>
</reference>
<evidence type="ECO:0000256" key="2">
    <source>
        <dbReference type="SAM" id="SignalP"/>
    </source>
</evidence>
<name>A0A4R1BJT6_9BACT</name>
<evidence type="ECO:0000313" key="4">
    <source>
        <dbReference type="Proteomes" id="UP000295334"/>
    </source>
</evidence>
<proteinExistence type="predicted"/>
<comment type="caution">
    <text evidence="3">The sequence shown here is derived from an EMBL/GenBank/DDBJ whole genome shotgun (WGS) entry which is preliminary data.</text>
</comment>
<keyword evidence="3" id="KW-0449">Lipoprotein</keyword>
<dbReference type="PANTHER" id="PTHR35869">
    <property type="entry name" value="OUTER-MEMBRANE LIPOPROTEIN CARRIER PROTEIN"/>
    <property type="match status" value="1"/>
</dbReference>
<dbReference type="OrthoDB" id="9810685at2"/>
<dbReference type="Gene3D" id="2.50.20.10">
    <property type="entry name" value="Lipoprotein localisation LolA/LolB/LppX"/>
    <property type="match status" value="1"/>
</dbReference>
<dbReference type="AlphaFoldDB" id="A0A4R1BJT6"/>
<dbReference type="Proteomes" id="UP000295334">
    <property type="component" value="Unassembled WGS sequence"/>
</dbReference>
<keyword evidence="4" id="KW-1185">Reference proteome</keyword>
<gene>
    <name evidence="3" type="ORF">EPD60_04565</name>
</gene>
<organism evidence="3 4">
    <name type="scientific">Flaviaesturariibacter flavus</name>
    <dbReference type="NCBI Taxonomy" id="2502780"/>
    <lineage>
        <taxon>Bacteria</taxon>
        <taxon>Pseudomonadati</taxon>
        <taxon>Bacteroidota</taxon>
        <taxon>Chitinophagia</taxon>
        <taxon>Chitinophagales</taxon>
        <taxon>Chitinophagaceae</taxon>
        <taxon>Flaviaestuariibacter</taxon>
    </lineage>
</organism>
<dbReference type="Pfam" id="PF03548">
    <property type="entry name" value="LolA"/>
    <property type="match status" value="1"/>
</dbReference>
<accession>A0A4R1BJT6</accession>
<dbReference type="SUPFAM" id="SSF89392">
    <property type="entry name" value="Prokaryotic lipoproteins and lipoprotein localization factors"/>
    <property type="match status" value="1"/>
</dbReference>
<evidence type="ECO:0000256" key="1">
    <source>
        <dbReference type="ARBA" id="ARBA00022729"/>
    </source>
</evidence>
<evidence type="ECO:0000313" key="3">
    <source>
        <dbReference type="EMBL" id="TCJ17468.1"/>
    </source>
</evidence>